<accession>A0ABT4CV50</accession>
<dbReference type="Gene3D" id="2.170.130.30">
    <property type="match status" value="1"/>
</dbReference>
<gene>
    <name evidence="3" type="ORF">OW763_00570</name>
</gene>
<feature type="domain" description="Transcobalamin-like C-terminal" evidence="2">
    <location>
        <begin position="679"/>
        <end position="749"/>
    </location>
</feature>
<feature type="compositionally biased region" description="Low complexity" evidence="1">
    <location>
        <begin position="767"/>
        <end position="777"/>
    </location>
</feature>
<dbReference type="Pfam" id="PF14478">
    <property type="entry name" value="DUF4430"/>
    <property type="match status" value="1"/>
</dbReference>
<feature type="region of interest" description="Disordered" evidence="1">
    <location>
        <begin position="755"/>
        <end position="784"/>
    </location>
</feature>
<name>A0ABT4CV50_9CLOT</name>
<dbReference type="InterPro" id="IPR027954">
    <property type="entry name" value="Transcobalamin-like_C"/>
</dbReference>
<feature type="compositionally biased region" description="Acidic residues" evidence="1">
    <location>
        <begin position="755"/>
        <end position="766"/>
    </location>
</feature>
<dbReference type="Proteomes" id="UP001078443">
    <property type="component" value="Unassembled WGS sequence"/>
</dbReference>
<protein>
    <submittedName>
        <fullName evidence="3">DUF4430 domain-containing protein</fullName>
    </submittedName>
</protein>
<dbReference type="RefSeq" id="WP_268039114.1">
    <property type="nucleotide sequence ID" value="NZ_JAPQER010000001.1"/>
</dbReference>
<dbReference type="EMBL" id="JAPQER010000001">
    <property type="protein sequence ID" value="MCY6482846.1"/>
    <property type="molecule type" value="Genomic_DNA"/>
</dbReference>
<organism evidence="3 4">
    <name type="scientific">Clostridium aestuarii</name>
    <dbReference type="NCBI Taxonomy" id="338193"/>
    <lineage>
        <taxon>Bacteria</taxon>
        <taxon>Bacillati</taxon>
        <taxon>Bacillota</taxon>
        <taxon>Clostridia</taxon>
        <taxon>Eubacteriales</taxon>
        <taxon>Clostridiaceae</taxon>
        <taxon>Clostridium</taxon>
    </lineage>
</organism>
<dbReference type="InterPro" id="IPR008930">
    <property type="entry name" value="Terpenoid_cyclase/PrenylTrfase"/>
</dbReference>
<feature type="compositionally biased region" description="Basic and acidic residues" evidence="1">
    <location>
        <begin position="113"/>
        <end position="126"/>
    </location>
</feature>
<feature type="compositionally biased region" description="Low complexity" evidence="1">
    <location>
        <begin position="127"/>
        <end position="138"/>
    </location>
</feature>
<dbReference type="CDD" id="cd00688">
    <property type="entry name" value="ISOPREN_C2_like"/>
    <property type="match status" value="1"/>
</dbReference>
<keyword evidence="4" id="KW-1185">Reference proteome</keyword>
<feature type="region of interest" description="Disordered" evidence="1">
    <location>
        <begin position="111"/>
        <end position="141"/>
    </location>
</feature>
<evidence type="ECO:0000259" key="2">
    <source>
        <dbReference type="Pfam" id="PF14478"/>
    </source>
</evidence>
<reference evidence="3" key="1">
    <citation type="submission" date="2022-12" db="EMBL/GenBank/DDBJ databases">
        <authorList>
            <person name="Wang J."/>
        </authorList>
    </citation>
    <scope>NUCLEOTIDE SEQUENCE</scope>
    <source>
        <strain evidence="3">HY-45-18</strain>
    </source>
</reference>
<sequence>MNKKLKSALISVFIILAVILGITKINSKTTQKTVKIEQKCDSQESNTDKDKVTDLGKQNKIVQGNDSIQKINMEDVNKESSDKQKDEKVELQKYTSSVDNKVQDIQVNNINKSIKDNEKTNSDINKKNNQVNEGNNKNPSKEDTKVIITVDEAIKCAVDNIKAKNEIDDWDIIALKMGGQAIKESYSQQKAKELKENIEYYALTDYARSSLTVMALDGDVKNFYGNNLIDITKKLVEENGELINGHIWGIIALEAANADYDKTKALEYLESEQKSDGGFSMIAGAEKSDENPDVTAMAVYSMIMEGKDKNYPAVKKALNYLKVSLRKLENNSELQNLESLTQILTAVVIAGDDLNNYKINGKNIVDEILTYRSENGCFKHIKDGNINAMATQQAVIALSIYKNNKNLFDELNKKDINKNKKYIVINKDETVYGNDNKQEIITSDFKIEANNVKLKNLKIQGVLSIDAGENGNAYIENVQATQIVVLSGGEHSVHFNNVTTDNLRVNSSYKVRIEIKGKTDIKKTDVSSDAFLDNVSGSFGEVEVSSKDDKEKLLELKGKFEKPIVIHTKTLIKSTKNSEISKVVVSAKNGQQVRFKGNFKELDILEKCKVKIEGDSKVETVDNNSQSDIVMSDNAKVNKIINDNEENDNNKKTNKLIVELRIIGYKGSILNKDIEFNSGDTVKDILKKALDSEKISYRISSDYVSMIDGQRQRDKGTLSGWRYSVNRKFPSKSIGDYKVKENDSIKFIFAKNPNDDEGIVEEDDNNNNDSGTSGGNHNHSDDEYEDTILNEDDTKIVIVRTNGGKVLIENSKLKNENVSIILYDESGYIEYMNVEQIKEDGKIDFNTFLKTGTYYGYINSLVLNKKVEIDKFKVKQ</sequence>
<proteinExistence type="predicted"/>
<dbReference type="SUPFAM" id="SSF48239">
    <property type="entry name" value="Terpenoid cyclases/Protein prenyltransferases"/>
    <property type="match status" value="1"/>
</dbReference>
<evidence type="ECO:0000256" key="1">
    <source>
        <dbReference type="SAM" id="MobiDB-lite"/>
    </source>
</evidence>
<evidence type="ECO:0000313" key="4">
    <source>
        <dbReference type="Proteomes" id="UP001078443"/>
    </source>
</evidence>
<evidence type="ECO:0000313" key="3">
    <source>
        <dbReference type="EMBL" id="MCY6482846.1"/>
    </source>
</evidence>
<comment type="caution">
    <text evidence="3">The sequence shown here is derived from an EMBL/GenBank/DDBJ whole genome shotgun (WGS) entry which is preliminary data.</text>
</comment>
<dbReference type="Gene3D" id="1.50.10.20">
    <property type="match status" value="1"/>
</dbReference>